<keyword evidence="1" id="KW-0472">Membrane</keyword>
<name>A0ABQ1EHI1_9CLOT</name>
<reference evidence="2 3" key="1">
    <citation type="journal article" date="2021" name="Int. J. Syst. Evol. Microbiol.">
        <title>Clostridium zeae sp. nov., isolated from corn silage.</title>
        <authorList>
            <person name="Kobayashi H."/>
            <person name="Tanizawa Y."/>
            <person name="Yagura M."/>
            <person name="Sakamoto M."/>
            <person name="Ohkuma M."/>
            <person name="Tohno M."/>
        </authorList>
    </citation>
    <scope>NUCLEOTIDE SEQUENCE [LARGE SCALE GENOMIC DNA]</scope>
    <source>
        <strain evidence="2 3">CSC2</strain>
    </source>
</reference>
<keyword evidence="1" id="KW-1133">Transmembrane helix</keyword>
<feature type="transmembrane region" description="Helical" evidence="1">
    <location>
        <begin position="50"/>
        <end position="67"/>
    </location>
</feature>
<keyword evidence="3" id="KW-1185">Reference proteome</keyword>
<feature type="transmembrane region" description="Helical" evidence="1">
    <location>
        <begin position="73"/>
        <end position="94"/>
    </location>
</feature>
<evidence type="ECO:0000313" key="3">
    <source>
        <dbReference type="Proteomes" id="UP000663802"/>
    </source>
</evidence>
<protein>
    <submittedName>
        <fullName evidence="2">Uncharacterized protein</fullName>
    </submittedName>
</protein>
<comment type="caution">
    <text evidence="2">The sequence shown here is derived from an EMBL/GenBank/DDBJ whole genome shotgun (WGS) entry which is preliminary data.</text>
</comment>
<feature type="transmembrane region" description="Helical" evidence="1">
    <location>
        <begin position="6"/>
        <end position="29"/>
    </location>
</feature>
<dbReference type="EMBL" id="BMBA01000009">
    <property type="protein sequence ID" value="GFZ34108.1"/>
    <property type="molecule type" value="Genomic_DNA"/>
</dbReference>
<gene>
    <name evidence="2" type="ORF">CSC2_46340</name>
</gene>
<evidence type="ECO:0000313" key="2">
    <source>
        <dbReference type="EMBL" id="GFZ34108.1"/>
    </source>
</evidence>
<dbReference type="RefSeq" id="WP_206872605.1">
    <property type="nucleotide sequence ID" value="NZ_BMBA01000009.1"/>
</dbReference>
<proteinExistence type="predicted"/>
<evidence type="ECO:0000256" key="1">
    <source>
        <dbReference type="SAM" id="Phobius"/>
    </source>
</evidence>
<accession>A0ABQ1EHI1</accession>
<dbReference type="Proteomes" id="UP000663802">
    <property type="component" value="Unassembled WGS sequence"/>
</dbReference>
<keyword evidence="1" id="KW-0812">Transmembrane</keyword>
<sequence>MEIFVLCLKLMITVTLSTVIFSKIFSTLNRSILKLFIPIQRFINRLKRKSMYSGIAFICTFMVITLINDKYNLSYISYGVLFGLANALISICFYG</sequence>
<organism evidence="2 3">
    <name type="scientific">Clostridium zeae</name>
    <dbReference type="NCBI Taxonomy" id="2759022"/>
    <lineage>
        <taxon>Bacteria</taxon>
        <taxon>Bacillati</taxon>
        <taxon>Bacillota</taxon>
        <taxon>Clostridia</taxon>
        <taxon>Eubacteriales</taxon>
        <taxon>Clostridiaceae</taxon>
        <taxon>Clostridium</taxon>
    </lineage>
</organism>